<keyword evidence="3" id="KW-1185">Reference proteome</keyword>
<dbReference type="AlphaFoldDB" id="A0A512MHG7"/>
<keyword evidence="1" id="KW-0812">Transmembrane</keyword>
<comment type="caution">
    <text evidence="2">The sequence shown here is derived from an EMBL/GenBank/DDBJ whole genome shotgun (WGS) entry which is preliminary data.</text>
</comment>
<evidence type="ECO:0000313" key="3">
    <source>
        <dbReference type="Proteomes" id="UP000321577"/>
    </source>
</evidence>
<accession>A0A512MHG7</accession>
<evidence type="ECO:0000256" key="1">
    <source>
        <dbReference type="SAM" id="Phobius"/>
    </source>
</evidence>
<evidence type="ECO:0000313" key="2">
    <source>
        <dbReference type="EMBL" id="GEP46188.1"/>
    </source>
</evidence>
<protein>
    <submittedName>
        <fullName evidence="2">Uncharacterized protein</fullName>
    </submittedName>
</protein>
<dbReference type="Pfam" id="PF09656">
    <property type="entry name" value="PGPGW"/>
    <property type="match status" value="1"/>
</dbReference>
<gene>
    <name evidence="2" type="ORF">BGE01nite_54790</name>
</gene>
<name>A0A512MHG7_9BACT</name>
<feature type="transmembrane region" description="Helical" evidence="1">
    <location>
        <begin position="12"/>
        <end position="32"/>
    </location>
</feature>
<dbReference type="Proteomes" id="UP000321577">
    <property type="component" value="Unassembled WGS sequence"/>
</dbReference>
<keyword evidence="1" id="KW-0472">Membrane</keyword>
<sequence length="83" mass="9183">MERGQHAQGLQRWLLVGLEALLMLAGLVMLVLPGPGLLVALAGLGLLAREFLGLARVLDRGELALHSAFLRVRHWWRQRAPRG</sequence>
<proteinExistence type="predicted"/>
<reference evidence="2 3" key="1">
    <citation type="submission" date="2019-07" db="EMBL/GenBank/DDBJ databases">
        <title>Whole genome shotgun sequence of Brevifollis gellanilyticus NBRC 108608.</title>
        <authorList>
            <person name="Hosoyama A."/>
            <person name="Uohara A."/>
            <person name="Ohji S."/>
            <person name="Ichikawa N."/>
        </authorList>
    </citation>
    <scope>NUCLEOTIDE SEQUENCE [LARGE SCALE GENOMIC DNA]</scope>
    <source>
        <strain evidence="2 3">NBRC 108608</strain>
    </source>
</reference>
<keyword evidence="1" id="KW-1133">Transmembrane helix</keyword>
<dbReference type="EMBL" id="BKAG01000075">
    <property type="protein sequence ID" value="GEP46188.1"/>
    <property type="molecule type" value="Genomic_DNA"/>
</dbReference>
<dbReference type="InterPro" id="IPR019099">
    <property type="entry name" value="Uncharacterised_PGPGW_TM"/>
</dbReference>
<organism evidence="2 3">
    <name type="scientific">Brevifollis gellanilyticus</name>
    <dbReference type="NCBI Taxonomy" id="748831"/>
    <lineage>
        <taxon>Bacteria</taxon>
        <taxon>Pseudomonadati</taxon>
        <taxon>Verrucomicrobiota</taxon>
        <taxon>Verrucomicrobiia</taxon>
        <taxon>Verrucomicrobiales</taxon>
        <taxon>Verrucomicrobiaceae</taxon>
    </lineage>
</organism>